<accession>A0ABS3M8D4</accession>
<keyword evidence="1" id="KW-1133">Transmembrane helix</keyword>
<dbReference type="EMBL" id="JAERMS010000063">
    <property type="protein sequence ID" value="MBO1364442.1"/>
    <property type="molecule type" value="Genomic_DNA"/>
</dbReference>
<dbReference type="Pfam" id="PF12836">
    <property type="entry name" value="HHH_3"/>
    <property type="match status" value="2"/>
</dbReference>
<dbReference type="RefSeq" id="WP_107582354.1">
    <property type="nucleotide sequence ID" value="NZ_JAERMS010000063.1"/>
</dbReference>
<dbReference type="PANTHER" id="PTHR21180:SF32">
    <property type="entry name" value="ENDONUCLEASE_EXONUCLEASE_PHOSPHATASE FAMILY DOMAIN-CONTAINING PROTEIN 1"/>
    <property type="match status" value="1"/>
</dbReference>
<name>A0ABS3M8D4_9BACT</name>
<comment type="caution">
    <text evidence="2">The sequence shown here is derived from an EMBL/GenBank/DDBJ whole genome shotgun (WGS) entry which is preliminary data.</text>
</comment>
<keyword evidence="1" id="KW-0812">Transmembrane</keyword>
<dbReference type="SUPFAM" id="SSF47781">
    <property type="entry name" value="RuvA domain 2-like"/>
    <property type="match status" value="3"/>
</dbReference>
<dbReference type="InterPro" id="IPR051675">
    <property type="entry name" value="Endo/Exo/Phosphatase_dom_1"/>
</dbReference>
<evidence type="ECO:0000313" key="3">
    <source>
        <dbReference type="Proteomes" id="UP000664265"/>
    </source>
</evidence>
<dbReference type="Gene3D" id="1.10.150.320">
    <property type="entry name" value="Photosystem II 12 kDa extrinsic protein"/>
    <property type="match status" value="1"/>
</dbReference>
<dbReference type="InterPro" id="IPR010994">
    <property type="entry name" value="RuvA_2-like"/>
</dbReference>
<protein>
    <submittedName>
        <fullName evidence="2">Helix-hairpin-helix domain-containing protein</fullName>
    </submittedName>
</protein>
<keyword evidence="3" id="KW-1185">Reference proteome</keyword>
<dbReference type="PANTHER" id="PTHR21180">
    <property type="entry name" value="ENDONUCLEASE/EXONUCLEASE/PHOSPHATASE FAMILY DOMAIN-CONTAINING PROTEIN 1"/>
    <property type="match status" value="1"/>
</dbReference>
<proteinExistence type="predicted"/>
<evidence type="ECO:0000256" key="1">
    <source>
        <dbReference type="SAM" id="Phobius"/>
    </source>
</evidence>
<keyword evidence="1" id="KW-0472">Membrane</keyword>
<organism evidence="2 3">
    <name type="scientific">Prevotella illustrans</name>
    <dbReference type="NCBI Taxonomy" id="2800387"/>
    <lineage>
        <taxon>Bacteria</taxon>
        <taxon>Pseudomonadati</taxon>
        <taxon>Bacteroidota</taxon>
        <taxon>Bacteroidia</taxon>
        <taxon>Bacteroidales</taxon>
        <taxon>Prevotellaceae</taxon>
        <taxon>Prevotella</taxon>
    </lineage>
</organism>
<feature type="transmembrane region" description="Helical" evidence="1">
    <location>
        <begin position="15"/>
        <end position="33"/>
    </location>
</feature>
<reference evidence="2 3" key="1">
    <citation type="submission" date="2021-01" db="EMBL/GenBank/DDBJ databases">
        <title>Prevotella A2931 sp. nov.</title>
        <authorList>
            <person name="Buhl M."/>
            <person name="Oberhettinger P."/>
        </authorList>
    </citation>
    <scope>NUCLEOTIDE SEQUENCE [LARGE SCALE GENOMIC DNA]</scope>
    <source>
        <strain evidence="2 3">A2931</strain>
    </source>
</reference>
<evidence type="ECO:0000313" key="2">
    <source>
        <dbReference type="EMBL" id="MBO1364442.1"/>
    </source>
</evidence>
<sequence length="294" mass="34211">MKWKDLTYLIKSDRIVLLTALLLGFLFILMVYLTTEGFDHSTAIVGDTVSVSSLRHNPRYPHRYYRVPVASARLFDFDPNTADSTQLLALGLRPWQVRNIYKYRAKGGIYRRPTDFACLYGLTRKDFLRLLPHIKISSDYLPAVTLAEPMPAFKQDTLKYPRKIQQLERVDLNKADTTQLRHVPGIGSYFARQIVNYRRHLGGFHSIQQLREIEDFPEKSLSYFILPDDDVTRINVNTATLSQLSRHPYITYTQARDIVDYRRLRGPIHSLGDLRLLKSFTPQALSRVEPYLKY</sequence>
<gene>
    <name evidence="2" type="ORF">JHU38_11845</name>
</gene>
<dbReference type="Proteomes" id="UP000664265">
    <property type="component" value="Unassembled WGS sequence"/>
</dbReference>
<dbReference type="Gene3D" id="1.10.150.280">
    <property type="entry name" value="AF1531-like domain"/>
    <property type="match status" value="1"/>
</dbReference>